<organism evidence="2 3">
    <name type="scientific">Chitinophaga filiformis</name>
    <name type="common">Myxococcus filiformis</name>
    <name type="synonym">Flexibacter filiformis</name>
    <dbReference type="NCBI Taxonomy" id="104663"/>
    <lineage>
        <taxon>Bacteria</taxon>
        <taxon>Pseudomonadati</taxon>
        <taxon>Bacteroidota</taxon>
        <taxon>Chitinophagia</taxon>
        <taxon>Chitinophagales</taxon>
        <taxon>Chitinophagaceae</taxon>
        <taxon>Chitinophaga</taxon>
    </lineage>
</organism>
<evidence type="ECO:0000259" key="1">
    <source>
        <dbReference type="Pfam" id="PF14280"/>
    </source>
</evidence>
<evidence type="ECO:0000313" key="2">
    <source>
        <dbReference type="EMBL" id="UPK71391.1"/>
    </source>
</evidence>
<dbReference type="InterPro" id="IPR025375">
    <property type="entry name" value="DUF4365"/>
</dbReference>
<name>A0ABY4I5N0_CHIFI</name>
<reference evidence="2 3" key="1">
    <citation type="submission" date="2022-04" db="EMBL/GenBank/DDBJ databases">
        <title>The arsenic-methylating capacity of Chitinophaga filiformis YT5 during chitin decomposition.</title>
        <authorList>
            <person name="Chen G."/>
            <person name="Liang Y."/>
        </authorList>
    </citation>
    <scope>NUCLEOTIDE SEQUENCE [LARGE SCALE GENOMIC DNA]</scope>
    <source>
        <strain evidence="2 3">YT5</strain>
    </source>
</reference>
<evidence type="ECO:0000313" key="3">
    <source>
        <dbReference type="Proteomes" id="UP000830198"/>
    </source>
</evidence>
<gene>
    <name evidence="2" type="ORF">MYF79_08885</name>
</gene>
<sequence>MSFDEFPRVDRYSENEDESNSEFRKHFSERNGFLHTKPEKDKGCDFLVELIHKGMSTNWRFPVQLKSIENPKFIEKETVISYSFEISRLRYMLESIPPVGLIILYWPKKNCLYYDYAEAIYNRLLERHDGNMAWKTKENVNIHIPVGNVVDRISLTRIHQEILTRHQNSQDRSPALYPKAVESNREPSSSSMPELAANPVELLKTTGLEMFYNNEIPTLSGLIDQTQIKVLREDSHLSLLAGITNWSMGNAVEASFWLGKSLSNPVITGEDRAHATWTKGYLDFYLGKISLQEYNQLMKTQHAQVPADDIGQRLKYELCITRNEIGLLGPTDLTAIFDVPNRCMLFNYRISTANLSTDARVGLYLENVTNLGAVLIKFDTFIRRRLVAENKNGKKIDHGLIAEVDGLVGKLTNEIEYTFAHLKPIARNFVHEISLAQCYESQVAIWLELRLNALLHPIKKFDFQAPELKRNITIYTSFAKEALQTFLDHHRYLNAYNMTLMLLEISEFAAHSAVKLDLDAEATSRQADWLQQKLEVAPRKGFAKTLIDAYKINGYSQL</sequence>
<dbReference type="Pfam" id="PF14280">
    <property type="entry name" value="DUF4365"/>
    <property type="match status" value="1"/>
</dbReference>
<dbReference type="RefSeq" id="WP_247813470.1">
    <property type="nucleotide sequence ID" value="NZ_CP095855.1"/>
</dbReference>
<keyword evidence="3" id="KW-1185">Reference proteome</keyword>
<proteinExistence type="predicted"/>
<feature type="domain" description="DUF4365" evidence="1">
    <location>
        <begin position="17"/>
        <end position="161"/>
    </location>
</feature>
<protein>
    <submittedName>
        <fullName evidence="2">DUF4365 domain-containing protein</fullName>
    </submittedName>
</protein>
<dbReference type="Proteomes" id="UP000830198">
    <property type="component" value="Chromosome"/>
</dbReference>
<accession>A0ABY4I5N0</accession>
<dbReference type="EMBL" id="CP095855">
    <property type="protein sequence ID" value="UPK71391.1"/>
    <property type="molecule type" value="Genomic_DNA"/>
</dbReference>